<dbReference type="Proteomes" id="UP000288716">
    <property type="component" value="Unassembled WGS sequence"/>
</dbReference>
<feature type="transmembrane region" description="Helical" evidence="1">
    <location>
        <begin position="16"/>
        <end position="38"/>
    </location>
</feature>
<keyword evidence="3" id="KW-1185">Reference proteome</keyword>
<accession>A0A443SCL1</accession>
<name>A0A443SCL1_9ACAR</name>
<reference evidence="2 3" key="1">
    <citation type="journal article" date="2018" name="Gigascience">
        <title>Genomes of trombidid mites reveal novel predicted allergens and laterally-transferred genes associated with secondary metabolism.</title>
        <authorList>
            <person name="Dong X."/>
            <person name="Chaisiri K."/>
            <person name="Xia D."/>
            <person name="Armstrong S.D."/>
            <person name="Fang Y."/>
            <person name="Donnelly M.J."/>
            <person name="Kadowaki T."/>
            <person name="McGarry J.W."/>
            <person name="Darby A.C."/>
            <person name="Makepeace B.L."/>
        </authorList>
    </citation>
    <scope>NUCLEOTIDE SEQUENCE [LARGE SCALE GENOMIC DNA]</scope>
    <source>
        <strain evidence="2">UoL-UT</strain>
    </source>
</reference>
<dbReference type="VEuPathDB" id="VectorBase:LDEU006835"/>
<protein>
    <submittedName>
        <fullName evidence="2">Uncharacterized protein</fullName>
    </submittedName>
</protein>
<keyword evidence="1" id="KW-1133">Transmembrane helix</keyword>
<evidence type="ECO:0000313" key="3">
    <source>
        <dbReference type="Proteomes" id="UP000288716"/>
    </source>
</evidence>
<organism evidence="2 3">
    <name type="scientific">Leptotrombidium deliense</name>
    <dbReference type="NCBI Taxonomy" id="299467"/>
    <lineage>
        <taxon>Eukaryota</taxon>
        <taxon>Metazoa</taxon>
        <taxon>Ecdysozoa</taxon>
        <taxon>Arthropoda</taxon>
        <taxon>Chelicerata</taxon>
        <taxon>Arachnida</taxon>
        <taxon>Acari</taxon>
        <taxon>Acariformes</taxon>
        <taxon>Trombidiformes</taxon>
        <taxon>Prostigmata</taxon>
        <taxon>Anystina</taxon>
        <taxon>Parasitengona</taxon>
        <taxon>Trombiculoidea</taxon>
        <taxon>Trombiculidae</taxon>
        <taxon>Leptotrombidium</taxon>
    </lineage>
</organism>
<dbReference type="AlphaFoldDB" id="A0A443SCL1"/>
<dbReference type="EMBL" id="NCKV01003957">
    <property type="protein sequence ID" value="RWS25204.1"/>
    <property type="molecule type" value="Genomic_DNA"/>
</dbReference>
<evidence type="ECO:0000313" key="2">
    <source>
        <dbReference type="EMBL" id="RWS25204.1"/>
    </source>
</evidence>
<sequence length="70" mass="7791">MLTEQSSSIKVEYTTMITLLASTILFTLSSTLVIMLITGFKAKRLHGFGLIFIYVVYVSAALVIELNNFN</sequence>
<feature type="transmembrane region" description="Helical" evidence="1">
    <location>
        <begin position="45"/>
        <end position="64"/>
    </location>
</feature>
<evidence type="ECO:0000256" key="1">
    <source>
        <dbReference type="SAM" id="Phobius"/>
    </source>
</evidence>
<proteinExistence type="predicted"/>
<comment type="caution">
    <text evidence="2">The sequence shown here is derived from an EMBL/GenBank/DDBJ whole genome shotgun (WGS) entry which is preliminary data.</text>
</comment>
<keyword evidence="1" id="KW-0812">Transmembrane</keyword>
<keyword evidence="1" id="KW-0472">Membrane</keyword>
<gene>
    <name evidence="2" type="ORF">B4U80_11108</name>
</gene>